<evidence type="ECO:0000313" key="1">
    <source>
        <dbReference type="EMBL" id="EEN68314.1"/>
    </source>
</evidence>
<dbReference type="AlphaFoldDB" id="C3XTU0"/>
<sequence>MGWSWEREGAASLWYMTWCYDSCQLVHKPDSNLESIRDMMVAFRAAMALSRAVKVEPPQGTGTRMRAHKELLSDLCLTAKSVIIADECKLQCLSDLRSGLGHKADDILLGIFPTSVSAPPLTRPQRIYRIVVVSHSTSAELPGVKQGTSAAQRCLLRAAREGGERRRGGTCHLLDFPLSVGVIHGGFFMGDGPRPIIPARGKAGILQKLIH</sequence>
<protein>
    <submittedName>
        <fullName evidence="1">Uncharacterized protein</fullName>
    </submittedName>
</protein>
<dbReference type="EMBL" id="GG666464">
    <property type="protein sequence ID" value="EEN68314.1"/>
    <property type="molecule type" value="Genomic_DNA"/>
</dbReference>
<accession>C3XTU0</accession>
<gene>
    <name evidence="1" type="ORF">BRAFLDRAFT_80080</name>
</gene>
<reference evidence="1" key="1">
    <citation type="journal article" date="2008" name="Nature">
        <title>The amphioxus genome and the evolution of the chordate karyotype.</title>
        <authorList>
            <consortium name="US DOE Joint Genome Institute (JGI-PGF)"/>
            <person name="Putnam N.H."/>
            <person name="Butts T."/>
            <person name="Ferrier D.E.K."/>
            <person name="Furlong R.F."/>
            <person name="Hellsten U."/>
            <person name="Kawashima T."/>
            <person name="Robinson-Rechavi M."/>
            <person name="Shoguchi E."/>
            <person name="Terry A."/>
            <person name="Yu J.-K."/>
            <person name="Benito-Gutierrez E.L."/>
            <person name="Dubchak I."/>
            <person name="Garcia-Fernandez J."/>
            <person name="Gibson-Brown J.J."/>
            <person name="Grigoriev I.V."/>
            <person name="Horton A.C."/>
            <person name="de Jong P.J."/>
            <person name="Jurka J."/>
            <person name="Kapitonov V.V."/>
            <person name="Kohara Y."/>
            <person name="Kuroki Y."/>
            <person name="Lindquist E."/>
            <person name="Lucas S."/>
            <person name="Osoegawa K."/>
            <person name="Pennacchio L.A."/>
            <person name="Salamov A.A."/>
            <person name="Satou Y."/>
            <person name="Sauka-Spengler T."/>
            <person name="Schmutz J."/>
            <person name="Shin-I T."/>
            <person name="Toyoda A."/>
            <person name="Bronner-Fraser M."/>
            <person name="Fujiyama A."/>
            <person name="Holland L.Z."/>
            <person name="Holland P.W.H."/>
            <person name="Satoh N."/>
            <person name="Rokhsar D.S."/>
        </authorList>
    </citation>
    <scope>NUCLEOTIDE SEQUENCE [LARGE SCALE GENOMIC DNA]</scope>
    <source>
        <strain evidence="1">S238N-H82</strain>
        <tissue evidence="1">Testes</tissue>
    </source>
</reference>
<dbReference type="InParanoid" id="C3XTU0"/>
<proteinExistence type="predicted"/>
<organism>
    <name type="scientific">Branchiostoma floridae</name>
    <name type="common">Florida lancelet</name>
    <name type="synonym">Amphioxus</name>
    <dbReference type="NCBI Taxonomy" id="7739"/>
    <lineage>
        <taxon>Eukaryota</taxon>
        <taxon>Metazoa</taxon>
        <taxon>Chordata</taxon>
        <taxon>Cephalochordata</taxon>
        <taxon>Leptocardii</taxon>
        <taxon>Amphioxiformes</taxon>
        <taxon>Branchiostomatidae</taxon>
        <taxon>Branchiostoma</taxon>
    </lineage>
</organism>
<name>C3XTU0_BRAFL</name>